<accession>A0A840BPS8</accession>
<gene>
    <name evidence="4" type="ORF">GGR36_003028</name>
</gene>
<dbReference type="SUPFAM" id="SSF50156">
    <property type="entry name" value="PDZ domain-like"/>
    <property type="match status" value="1"/>
</dbReference>
<organism evidence="4 5">
    <name type="scientific">Niveibacterium umoris</name>
    <dbReference type="NCBI Taxonomy" id="1193620"/>
    <lineage>
        <taxon>Bacteria</taxon>
        <taxon>Pseudomonadati</taxon>
        <taxon>Pseudomonadota</taxon>
        <taxon>Betaproteobacteria</taxon>
        <taxon>Rhodocyclales</taxon>
        <taxon>Rhodocyclaceae</taxon>
        <taxon>Niveibacterium</taxon>
    </lineage>
</organism>
<dbReference type="RefSeq" id="WP_183635615.1">
    <property type="nucleotide sequence ID" value="NZ_BAABLE010000005.1"/>
</dbReference>
<feature type="domain" description="Tail specific protease" evidence="2">
    <location>
        <begin position="252"/>
        <end position="400"/>
    </location>
</feature>
<dbReference type="PROSITE" id="PS51257">
    <property type="entry name" value="PROKAR_LIPOPROTEIN"/>
    <property type="match status" value="1"/>
</dbReference>
<dbReference type="GO" id="GO:0007165">
    <property type="term" value="P:signal transduction"/>
    <property type="evidence" value="ECO:0007669"/>
    <property type="project" value="TreeGrafter"/>
</dbReference>
<dbReference type="InterPro" id="IPR005151">
    <property type="entry name" value="Tail-specific_protease"/>
</dbReference>
<evidence type="ECO:0000313" key="5">
    <source>
        <dbReference type="Proteomes" id="UP000561045"/>
    </source>
</evidence>
<keyword evidence="5" id="KW-1185">Reference proteome</keyword>
<protein>
    <submittedName>
        <fullName evidence="4">C-terminal processing protease CtpA/Prc</fullName>
    </submittedName>
</protein>
<dbReference type="Gene3D" id="2.30.42.10">
    <property type="match status" value="1"/>
</dbReference>
<dbReference type="InterPro" id="IPR036034">
    <property type="entry name" value="PDZ_sf"/>
</dbReference>
<dbReference type="PANTHER" id="PTHR32060:SF30">
    <property type="entry name" value="CARBOXY-TERMINAL PROCESSING PROTEASE CTPA"/>
    <property type="match status" value="1"/>
</dbReference>
<dbReference type="GO" id="GO:0008236">
    <property type="term" value="F:serine-type peptidase activity"/>
    <property type="evidence" value="ECO:0007669"/>
    <property type="project" value="InterPro"/>
</dbReference>
<dbReference type="SUPFAM" id="SSF52096">
    <property type="entry name" value="ClpP/crotonase"/>
    <property type="match status" value="1"/>
</dbReference>
<dbReference type="Gene3D" id="3.30.750.170">
    <property type="match status" value="1"/>
</dbReference>
<dbReference type="GO" id="GO:0004175">
    <property type="term" value="F:endopeptidase activity"/>
    <property type="evidence" value="ECO:0007669"/>
    <property type="project" value="TreeGrafter"/>
</dbReference>
<dbReference type="CDD" id="cd07561">
    <property type="entry name" value="Peptidase_S41_CPP_like"/>
    <property type="match status" value="1"/>
</dbReference>
<evidence type="ECO:0000259" key="2">
    <source>
        <dbReference type="Pfam" id="PF03572"/>
    </source>
</evidence>
<evidence type="ECO:0000259" key="3">
    <source>
        <dbReference type="Pfam" id="PF18294"/>
    </source>
</evidence>
<dbReference type="Proteomes" id="UP000561045">
    <property type="component" value="Unassembled WGS sequence"/>
</dbReference>
<dbReference type="Gene3D" id="3.90.226.10">
    <property type="entry name" value="2-enoyl-CoA Hydratase, Chain A, domain 1"/>
    <property type="match status" value="1"/>
</dbReference>
<dbReference type="EMBL" id="JACIET010000002">
    <property type="protein sequence ID" value="MBB4013682.1"/>
    <property type="molecule type" value="Genomic_DNA"/>
</dbReference>
<proteinExistence type="predicted"/>
<comment type="caution">
    <text evidence="4">The sequence shown here is derived from an EMBL/GenBank/DDBJ whole genome shotgun (WGS) entry which is preliminary data.</text>
</comment>
<reference evidence="4 5" key="1">
    <citation type="submission" date="2020-08" db="EMBL/GenBank/DDBJ databases">
        <title>Genomic Encyclopedia of Type Strains, Phase IV (KMG-IV): sequencing the most valuable type-strain genomes for metagenomic binning, comparative biology and taxonomic classification.</title>
        <authorList>
            <person name="Goeker M."/>
        </authorList>
    </citation>
    <scope>NUCLEOTIDE SEQUENCE [LARGE SCALE GENOMIC DNA]</scope>
    <source>
        <strain evidence="4 5">DSM 106739</strain>
    </source>
</reference>
<feature type="compositionally biased region" description="Basic and acidic residues" evidence="1">
    <location>
        <begin position="500"/>
        <end position="509"/>
    </location>
</feature>
<evidence type="ECO:0000256" key="1">
    <source>
        <dbReference type="SAM" id="MobiDB-lite"/>
    </source>
</evidence>
<dbReference type="GO" id="GO:0006508">
    <property type="term" value="P:proteolysis"/>
    <property type="evidence" value="ECO:0007669"/>
    <property type="project" value="UniProtKB-KW"/>
</dbReference>
<feature type="region of interest" description="Disordered" evidence="1">
    <location>
        <begin position="490"/>
        <end position="509"/>
    </location>
</feature>
<name>A0A840BPS8_9RHOO</name>
<dbReference type="AlphaFoldDB" id="A0A840BPS8"/>
<dbReference type="InterPro" id="IPR041613">
    <property type="entry name" value="Pept_S41_N"/>
</dbReference>
<keyword evidence="4" id="KW-0645">Protease</keyword>
<dbReference type="PANTHER" id="PTHR32060">
    <property type="entry name" value="TAIL-SPECIFIC PROTEASE"/>
    <property type="match status" value="1"/>
</dbReference>
<evidence type="ECO:0000313" key="4">
    <source>
        <dbReference type="EMBL" id="MBB4013682.1"/>
    </source>
</evidence>
<dbReference type="Pfam" id="PF18294">
    <property type="entry name" value="Pept_S41_N"/>
    <property type="match status" value="1"/>
</dbReference>
<sequence length="509" mass="53066">MTSSSHRTLASIGLITLLAACGGGGGGSSGGAIQNAGFPASSTLAAQCIAPRSGSSPVTGIPYADRAGSAATEKAWLRSWTNELYLWYREVPDPDPTTFSTVLSYFDVLKTTAKTASGKSKDQFHFTYATDKWEAMSQAGVSAGYGAEWAVVSRTPPREIHVGYVQAGTPAERAGLLRGTQILTVDGLDVANSSNVDGLNQGLGPDDPGATHTFTVRDPGASTTRDITMTSEAITMQPVMNTHWMLTPTGTLGYLQFNDHIAPAEAALVSAIEQLRTVGVSDLVLDIRYNGGGYLAIASQLAYMIAGPARTTGATFERQVFNDKYPSTNPVTGRALTPTPFYNTTLGFSLTQGQALPTLGLNRVYVLTGAGTCSASEAIINGLRGVGVEVIQIGNTTCGKPYGFYAQDNCGTTYFSIQFRGVNAAGYGDYADGFVPASSGDAGLPGCVVADDFSHALGDPAEGRFAAALGYRATGTCPVQTAARSTLGNAGGPAISGRAPWRDNRILQR</sequence>
<keyword evidence="4" id="KW-0378">Hydrolase</keyword>
<dbReference type="Pfam" id="PF03572">
    <property type="entry name" value="Peptidase_S41"/>
    <property type="match status" value="1"/>
</dbReference>
<dbReference type="InterPro" id="IPR029045">
    <property type="entry name" value="ClpP/crotonase-like_dom_sf"/>
</dbReference>
<feature type="domain" description="Peptidase S41 N-terminal" evidence="3">
    <location>
        <begin position="74"/>
        <end position="112"/>
    </location>
</feature>
<dbReference type="GO" id="GO:0030288">
    <property type="term" value="C:outer membrane-bounded periplasmic space"/>
    <property type="evidence" value="ECO:0007669"/>
    <property type="project" value="TreeGrafter"/>
</dbReference>